<accession>A0AAV2KXP1</accession>
<dbReference type="AlphaFoldDB" id="A0AAV2KXP1"/>
<dbReference type="Proteomes" id="UP001497482">
    <property type="component" value="Chromosome 2"/>
</dbReference>
<feature type="region of interest" description="Disordered" evidence="1">
    <location>
        <begin position="31"/>
        <end position="60"/>
    </location>
</feature>
<proteinExistence type="predicted"/>
<reference evidence="2 3" key="1">
    <citation type="submission" date="2024-04" db="EMBL/GenBank/DDBJ databases">
        <authorList>
            <person name="Waldvogel A.-M."/>
            <person name="Schoenle A."/>
        </authorList>
    </citation>
    <scope>NUCLEOTIDE SEQUENCE [LARGE SCALE GENOMIC DNA]</scope>
</reference>
<name>A0AAV2KXP1_KNICA</name>
<gene>
    <name evidence="2" type="ORF">KC01_LOCUS22158</name>
</gene>
<evidence type="ECO:0000256" key="1">
    <source>
        <dbReference type="SAM" id="MobiDB-lite"/>
    </source>
</evidence>
<organism evidence="2 3">
    <name type="scientific">Knipowitschia caucasica</name>
    <name type="common">Caucasian dwarf goby</name>
    <name type="synonym">Pomatoschistus caucasicus</name>
    <dbReference type="NCBI Taxonomy" id="637954"/>
    <lineage>
        <taxon>Eukaryota</taxon>
        <taxon>Metazoa</taxon>
        <taxon>Chordata</taxon>
        <taxon>Craniata</taxon>
        <taxon>Vertebrata</taxon>
        <taxon>Euteleostomi</taxon>
        <taxon>Actinopterygii</taxon>
        <taxon>Neopterygii</taxon>
        <taxon>Teleostei</taxon>
        <taxon>Neoteleostei</taxon>
        <taxon>Acanthomorphata</taxon>
        <taxon>Gobiaria</taxon>
        <taxon>Gobiiformes</taxon>
        <taxon>Gobioidei</taxon>
        <taxon>Gobiidae</taxon>
        <taxon>Gobiinae</taxon>
        <taxon>Knipowitschia</taxon>
    </lineage>
</organism>
<keyword evidence="3" id="KW-1185">Reference proteome</keyword>
<evidence type="ECO:0000313" key="3">
    <source>
        <dbReference type="Proteomes" id="UP001497482"/>
    </source>
</evidence>
<protein>
    <submittedName>
        <fullName evidence="2">Uncharacterized protein</fullName>
    </submittedName>
</protein>
<sequence length="72" mass="7911">MFDAPTKGSPEEGWPCSVTHVRTRLHGVCSETPHHVTSPRASNHHGQKSTDKGGSVAVKDRSIEDWVRGIKH</sequence>
<evidence type="ECO:0000313" key="2">
    <source>
        <dbReference type="EMBL" id="CAL1592991.1"/>
    </source>
</evidence>
<dbReference type="EMBL" id="OZ035824">
    <property type="protein sequence ID" value="CAL1592991.1"/>
    <property type="molecule type" value="Genomic_DNA"/>
</dbReference>